<organism evidence="1 2">
    <name type="scientific">Pseudooceanicola marinus</name>
    <dbReference type="NCBI Taxonomy" id="396013"/>
    <lineage>
        <taxon>Bacteria</taxon>
        <taxon>Pseudomonadati</taxon>
        <taxon>Pseudomonadota</taxon>
        <taxon>Alphaproteobacteria</taxon>
        <taxon>Rhodobacterales</taxon>
        <taxon>Paracoccaceae</taxon>
        <taxon>Pseudooceanicola</taxon>
    </lineage>
</organism>
<dbReference type="Proteomes" id="UP000193963">
    <property type="component" value="Unassembled WGS sequence"/>
</dbReference>
<name>A0A1X7ABR3_9RHOB</name>
<accession>A0A1X7ABR3</accession>
<keyword evidence="2" id="KW-1185">Reference proteome</keyword>
<dbReference type="OrthoDB" id="7305834at2"/>
<gene>
    <name evidence="1" type="ORF">PSM7751_04254</name>
</gene>
<dbReference type="RefSeq" id="WP_143515675.1">
    <property type="nucleotide sequence ID" value="NZ_FWFN01000015.1"/>
</dbReference>
<dbReference type="EMBL" id="FWFN01000015">
    <property type="protein sequence ID" value="SLN75112.1"/>
    <property type="molecule type" value="Genomic_DNA"/>
</dbReference>
<sequence>MRLLPILFASIVVCSAADSEAQTYHSCYEPDPPNCIDRYGTFDDEWSFDRCRGEVEDYVDDVGYFQSCLADWHQAIGYEAEDVIDRFNCKARGEIFCP</sequence>
<evidence type="ECO:0000313" key="1">
    <source>
        <dbReference type="EMBL" id="SLN75112.1"/>
    </source>
</evidence>
<protein>
    <submittedName>
        <fullName evidence="1">Uncharacterized protein</fullName>
    </submittedName>
</protein>
<evidence type="ECO:0000313" key="2">
    <source>
        <dbReference type="Proteomes" id="UP000193963"/>
    </source>
</evidence>
<proteinExistence type="predicted"/>
<reference evidence="1 2" key="1">
    <citation type="submission" date="2017-03" db="EMBL/GenBank/DDBJ databases">
        <authorList>
            <person name="Afonso C.L."/>
            <person name="Miller P.J."/>
            <person name="Scott M.A."/>
            <person name="Spackman E."/>
            <person name="Goraichik I."/>
            <person name="Dimitrov K.M."/>
            <person name="Suarez D.L."/>
            <person name="Swayne D.E."/>
        </authorList>
    </citation>
    <scope>NUCLEOTIDE SEQUENCE [LARGE SCALE GENOMIC DNA]</scope>
    <source>
        <strain evidence="1 2">CECT 7751</strain>
    </source>
</reference>
<dbReference type="AlphaFoldDB" id="A0A1X7ABR3"/>